<dbReference type="EMBL" id="AGBW02014274">
    <property type="protein sequence ID" value="OWR41980.1"/>
    <property type="molecule type" value="Genomic_DNA"/>
</dbReference>
<comment type="subcellular location">
    <subcellularLocation>
        <location evidence="1">Cell membrane</location>
    </subcellularLocation>
</comment>
<evidence type="ECO:0000256" key="2">
    <source>
        <dbReference type="ARBA" id="ARBA00010532"/>
    </source>
</evidence>
<reference evidence="13 14" key="1">
    <citation type="journal article" date="2011" name="Cell">
        <title>The monarch butterfly genome yields insights into long-distance migration.</title>
        <authorList>
            <person name="Zhan S."/>
            <person name="Merlin C."/>
            <person name="Boore J.L."/>
            <person name="Reppert S.M."/>
        </authorList>
    </citation>
    <scope>NUCLEOTIDE SEQUENCE [LARGE SCALE GENOMIC DNA]</scope>
    <source>
        <strain evidence="13">F-2</strain>
    </source>
</reference>
<dbReference type="GO" id="GO:0005737">
    <property type="term" value="C:cytoplasm"/>
    <property type="evidence" value="ECO:0007669"/>
    <property type="project" value="TreeGrafter"/>
</dbReference>
<evidence type="ECO:0000313" key="14">
    <source>
        <dbReference type="Proteomes" id="UP000007151"/>
    </source>
</evidence>
<evidence type="ECO:0000256" key="12">
    <source>
        <dbReference type="ARBA" id="ARBA00040645"/>
    </source>
</evidence>
<evidence type="ECO:0000256" key="10">
    <source>
        <dbReference type="ARBA" id="ARBA00023170"/>
    </source>
</evidence>
<accession>A0A212EKH3</accession>
<evidence type="ECO:0000256" key="6">
    <source>
        <dbReference type="ARBA" id="ARBA00022725"/>
    </source>
</evidence>
<keyword evidence="10" id="KW-0675">Receptor</keyword>
<dbReference type="Pfam" id="PF01130">
    <property type="entry name" value="CD36"/>
    <property type="match status" value="1"/>
</dbReference>
<dbReference type="GO" id="GO:0005044">
    <property type="term" value="F:scavenger receptor activity"/>
    <property type="evidence" value="ECO:0007669"/>
    <property type="project" value="TreeGrafter"/>
</dbReference>
<evidence type="ECO:0000256" key="1">
    <source>
        <dbReference type="ARBA" id="ARBA00004236"/>
    </source>
</evidence>
<keyword evidence="11" id="KW-0325">Glycoprotein</keyword>
<evidence type="ECO:0000256" key="3">
    <source>
        <dbReference type="ARBA" id="ARBA00022475"/>
    </source>
</evidence>
<dbReference type="GO" id="GO:0005886">
    <property type="term" value="C:plasma membrane"/>
    <property type="evidence" value="ECO:0007669"/>
    <property type="project" value="UniProtKB-SubCell"/>
</dbReference>
<keyword evidence="9" id="KW-1015">Disulfide bond</keyword>
<evidence type="ECO:0000256" key="11">
    <source>
        <dbReference type="ARBA" id="ARBA00023180"/>
    </source>
</evidence>
<keyword evidence="4" id="KW-0716">Sensory transduction</keyword>
<dbReference type="GO" id="GO:0007608">
    <property type="term" value="P:sensory perception of smell"/>
    <property type="evidence" value="ECO:0007669"/>
    <property type="project" value="UniProtKB-KW"/>
</dbReference>
<sequence>MYRPVPVTQLGHYKPMISSQEYNEAIIVIHSILQMAERLFPGLMFLLNNILSGVFGEHSGPLMTVRVGDLLFEGVSICKDPGLIGLIVCSQIASIGANVRNLEVLDDGSLRFAVLKYKNDTVSEKYVVSRGLKDPRQMGIIASYNNSAFLTNWVNWMNDSGDVTPSTCNMVNGTDSGVFPPFVDRSSPVFALNTDICRSAELRYQYDSEYEGIPVARFSANEWFLDNEAGCFCLNTTTGITKEDGCLKKGAMELYSCVGEYFLYCRLNVL</sequence>
<dbReference type="AlphaFoldDB" id="A0A212EKH3"/>
<name>A0A212EKH3_DANPL</name>
<comment type="similarity">
    <text evidence="2">Belongs to the CD36 family.</text>
</comment>
<proteinExistence type="inferred from homology"/>
<evidence type="ECO:0000256" key="4">
    <source>
        <dbReference type="ARBA" id="ARBA00022606"/>
    </source>
</evidence>
<comment type="caution">
    <text evidence="13">The sequence shown here is derived from an EMBL/GenBank/DDBJ whole genome shotgun (WGS) entry which is preliminary data.</text>
</comment>
<gene>
    <name evidence="13" type="ORF">KGM_203025</name>
</gene>
<dbReference type="PANTHER" id="PTHR11923">
    <property type="entry name" value="SCAVENGER RECEPTOR CLASS B TYPE-1 SR-B1"/>
    <property type="match status" value="1"/>
</dbReference>
<dbReference type="PANTHER" id="PTHR11923:SF109">
    <property type="entry name" value="SENSORY NEURON MEMBRANE PROTEIN 2"/>
    <property type="match status" value="1"/>
</dbReference>
<keyword evidence="6" id="KW-0552">Olfaction</keyword>
<evidence type="ECO:0000256" key="9">
    <source>
        <dbReference type="ARBA" id="ARBA00023157"/>
    </source>
</evidence>
<keyword evidence="14" id="KW-1185">Reference proteome</keyword>
<keyword evidence="8" id="KW-0472">Membrane</keyword>
<evidence type="ECO:0000256" key="5">
    <source>
        <dbReference type="ARBA" id="ARBA00022692"/>
    </source>
</evidence>
<dbReference type="KEGG" id="dpl:KGM_203025"/>
<evidence type="ECO:0000313" key="13">
    <source>
        <dbReference type="EMBL" id="OWR41980.1"/>
    </source>
</evidence>
<protein>
    <recommendedName>
        <fullName evidence="12">Sensory neuron membrane protein 2</fullName>
    </recommendedName>
</protein>
<keyword evidence="5" id="KW-0812">Transmembrane</keyword>
<dbReference type="InParanoid" id="A0A212EKH3"/>
<keyword evidence="3" id="KW-1003">Cell membrane</keyword>
<dbReference type="eggNOG" id="KOG3776">
    <property type="taxonomic scope" value="Eukaryota"/>
</dbReference>
<evidence type="ECO:0000256" key="7">
    <source>
        <dbReference type="ARBA" id="ARBA00022989"/>
    </source>
</evidence>
<organism evidence="13 14">
    <name type="scientific">Danaus plexippus plexippus</name>
    <dbReference type="NCBI Taxonomy" id="278856"/>
    <lineage>
        <taxon>Eukaryota</taxon>
        <taxon>Metazoa</taxon>
        <taxon>Ecdysozoa</taxon>
        <taxon>Arthropoda</taxon>
        <taxon>Hexapoda</taxon>
        <taxon>Insecta</taxon>
        <taxon>Pterygota</taxon>
        <taxon>Neoptera</taxon>
        <taxon>Endopterygota</taxon>
        <taxon>Lepidoptera</taxon>
        <taxon>Glossata</taxon>
        <taxon>Ditrysia</taxon>
        <taxon>Papilionoidea</taxon>
        <taxon>Nymphalidae</taxon>
        <taxon>Danainae</taxon>
        <taxon>Danaini</taxon>
        <taxon>Danaina</taxon>
        <taxon>Danaus</taxon>
        <taxon>Danaus</taxon>
    </lineage>
</organism>
<evidence type="ECO:0000256" key="8">
    <source>
        <dbReference type="ARBA" id="ARBA00023136"/>
    </source>
</evidence>
<dbReference type="InterPro" id="IPR002159">
    <property type="entry name" value="CD36_fam"/>
</dbReference>
<keyword evidence="7" id="KW-1133">Transmembrane helix</keyword>
<dbReference type="Proteomes" id="UP000007151">
    <property type="component" value="Unassembled WGS sequence"/>
</dbReference>